<proteinExistence type="predicted"/>
<feature type="region of interest" description="Disordered" evidence="1">
    <location>
        <begin position="81"/>
        <end position="125"/>
    </location>
</feature>
<protein>
    <submittedName>
        <fullName evidence="2">Uncharacterized protein</fullName>
    </submittedName>
</protein>
<comment type="caution">
    <text evidence="2">The sequence shown here is derived from an EMBL/GenBank/DDBJ whole genome shotgun (WGS) entry which is preliminary data.</text>
</comment>
<feature type="compositionally biased region" description="Basic and acidic residues" evidence="1">
    <location>
        <begin position="107"/>
        <end position="116"/>
    </location>
</feature>
<dbReference type="EMBL" id="SPHZ02000010">
    <property type="protein sequence ID" value="KAF0896249.1"/>
    <property type="molecule type" value="Genomic_DNA"/>
</dbReference>
<gene>
    <name evidence="2" type="ORF">E2562_019731</name>
</gene>
<dbReference type="AlphaFoldDB" id="A0A6G1C7Q7"/>
<evidence type="ECO:0000313" key="2">
    <source>
        <dbReference type="EMBL" id="KAF0896249.1"/>
    </source>
</evidence>
<keyword evidence="3" id="KW-1185">Reference proteome</keyword>
<feature type="compositionally biased region" description="Pro residues" evidence="1">
    <location>
        <begin position="1"/>
        <end position="13"/>
    </location>
</feature>
<reference evidence="2 3" key="1">
    <citation type="submission" date="2019-11" db="EMBL/GenBank/DDBJ databases">
        <title>Whole genome sequence of Oryza granulata.</title>
        <authorList>
            <person name="Li W."/>
        </authorList>
    </citation>
    <scope>NUCLEOTIDE SEQUENCE [LARGE SCALE GENOMIC DNA]</scope>
    <source>
        <strain evidence="3">cv. Menghai</strain>
        <tissue evidence="2">Leaf</tissue>
    </source>
</reference>
<dbReference type="Proteomes" id="UP000479710">
    <property type="component" value="Unassembled WGS sequence"/>
</dbReference>
<evidence type="ECO:0000256" key="1">
    <source>
        <dbReference type="SAM" id="MobiDB-lite"/>
    </source>
</evidence>
<sequence>MPPCLPAMPPGVQPPGAVAPNENSSFPLRTDATPHGCTIFGGDDGDATTSGRGLPAAAAPMAGVRDDKICTAPPWRNPILGYPEGDASAGVSMADWQRTRTPGGRRRAPDLDDRGEQTTVPGPEG</sequence>
<evidence type="ECO:0000313" key="3">
    <source>
        <dbReference type="Proteomes" id="UP000479710"/>
    </source>
</evidence>
<accession>A0A6G1C7Q7</accession>
<organism evidence="2 3">
    <name type="scientific">Oryza meyeriana var. granulata</name>
    <dbReference type="NCBI Taxonomy" id="110450"/>
    <lineage>
        <taxon>Eukaryota</taxon>
        <taxon>Viridiplantae</taxon>
        <taxon>Streptophyta</taxon>
        <taxon>Embryophyta</taxon>
        <taxon>Tracheophyta</taxon>
        <taxon>Spermatophyta</taxon>
        <taxon>Magnoliopsida</taxon>
        <taxon>Liliopsida</taxon>
        <taxon>Poales</taxon>
        <taxon>Poaceae</taxon>
        <taxon>BOP clade</taxon>
        <taxon>Oryzoideae</taxon>
        <taxon>Oryzeae</taxon>
        <taxon>Oryzinae</taxon>
        <taxon>Oryza</taxon>
        <taxon>Oryza meyeriana</taxon>
    </lineage>
</organism>
<feature type="region of interest" description="Disordered" evidence="1">
    <location>
        <begin position="1"/>
        <end position="54"/>
    </location>
</feature>
<name>A0A6G1C7Q7_9ORYZ</name>